<protein>
    <submittedName>
        <fullName evidence="1">Uncharacterized protein</fullName>
    </submittedName>
</protein>
<organism evidence="1 2">
    <name type="scientific">Clostridium ljungdahlii</name>
    <dbReference type="NCBI Taxonomy" id="1538"/>
    <lineage>
        <taxon>Bacteria</taxon>
        <taxon>Bacillati</taxon>
        <taxon>Bacillota</taxon>
        <taxon>Clostridia</taxon>
        <taxon>Eubacteriales</taxon>
        <taxon>Clostridiaceae</taxon>
        <taxon>Clostridium</taxon>
    </lineage>
</organism>
<evidence type="ECO:0000313" key="2">
    <source>
        <dbReference type="Proteomes" id="UP000077407"/>
    </source>
</evidence>
<dbReference type="Proteomes" id="UP000077407">
    <property type="component" value="Unassembled WGS sequence"/>
</dbReference>
<proteinExistence type="predicted"/>
<sequence>MEDDTFIHFEFQTTNKGKADLRRFRAYESMLNHQTGKDVLTYVVYSGSIKNLANTLKTGYNIFNIYSYNRWKDRYSRQDN</sequence>
<gene>
    <name evidence="1" type="ORF">WY13_01563</name>
</gene>
<dbReference type="AlphaFoldDB" id="A0A162N9P2"/>
<evidence type="ECO:0000313" key="1">
    <source>
        <dbReference type="EMBL" id="OAA90659.1"/>
    </source>
</evidence>
<dbReference type="EMBL" id="LITT01000011">
    <property type="protein sequence ID" value="OAA90659.1"/>
    <property type="molecule type" value="Genomic_DNA"/>
</dbReference>
<accession>A0A162N9P2</accession>
<name>A0A162N9P2_9CLOT</name>
<comment type="caution">
    <text evidence="1">The sequence shown here is derived from an EMBL/GenBank/DDBJ whole genome shotgun (WGS) entry which is preliminary data.</text>
</comment>
<reference evidence="1 2" key="1">
    <citation type="journal article" date="2015" name="Biotechnol. Bioeng.">
        <title>Genome sequence and phenotypic characterization of Caulobacter segnis.</title>
        <authorList>
            <person name="Patel S."/>
            <person name="Fletcher B."/>
            <person name="Scott D.C."/>
            <person name="Ely B."/>
        </authorList>
    </citation>
    <scope>NUCLEOTIDE SEQUENCE [LARGE SCALE GENOMIC DNA]</scope>
    <source>
        <strain evidence="1 2">ERI-2</strain>
    </source>
</reference>
<dbReference type="PATRIC" id="fig|1538.10.peg.476"/>